<comment type="subcellular location">
    <subcellularLocation>
        <location evidence="2">Cytoplasm</location>
    </subcellularLocation>
</comment>
<dbReference type="EC" id="3.4.19.1" evidence="5"/>
<evidence type="ECO:0000313" key="12">
    <source>
        <dbReference type="Proteomes" id="UP000290288"/>
    </source>
</evidence>
<dbReference type="AlphaFoldDB" id="A0A4Q2DD38"/>
<name>A0A4Q2DD38_9AGAR</name>
<feature type="non-terminal residue" evidence="11">
    <location>
        <position position="1068"/>
    </location>
</feature>
<comment type="caution">
    <text evidence="11">The sequence shown here is derived from an EMBL/GenBank/DDBJ whole genome shotgun (WGS) entry which is preliminary data.</text>
</comment>
<dbReference type="STRING" id="2316362.A0A4Q2DD38"/>
<dbReference type="PANTHER" id="PTHR42776">
    <property type="entry name" value="SERINE PEPTIDASE S9 FAMILY MEMBER"/>
    <property type="match status" value="1"/>
</dbReference>
<feature type="domain" description="Peptidase S9 prolyl oligopeptidase catalytic" evidence="9">
    <location>
        <begin position="874"/>
        <end position="1065"/>
    </location>
</feature>
<evidence type="ECO:0000256" key="8">
    <source>
        <dbReference type="ARBA" id="ARBA00032829"/>
    </source>
</evidence>
<evidence type="ECO:0000256" key="3">
    <source>
        <dbReference type="ARBA" id="ARBA00010040"/>
    </source>
</evidence>
<evidence type="ECO:0000256" key="5">
    <source>
        <dbReference type="ARBA" id="ARBA00012917"/>
    </source>
</evidence>
<dbReference type="PANTHER" id="PTHR42776:SF4">
    <property type="entry name" value="ACYLAMINO-ACID-RELEASING ENZYME"/>
    <property type="match status" value="1"/>
</dbReference>
<evidence type="ECO:0000256" key="1">
    <source>
        <dbReference type="ARBA" id="ARBA00000721"/>
    </source>
</evidence>
<dbReference type="InterPro" id="IPR001375">
    <property type="entry name" value="Peptidase_S9_cat"/>
</dbReference>
<dbReference type="OrthoDB" id="43744at2759"/>
<dbReference type="GO" id="GO:0005737">
    <property type="term" value="C:cytoplasm"/>
    <property type="evidence" value="ECO:0007669"/>
    <property type="project" value="UniProtKB-SubCell"/>
</dbReference>
<proteinExistence type="inferred from homology"/>
<comment type="catalytic activity">
    <reaction evidence="1">
        <text>Cleavage of an N-acetyl or N-formyl amino acid from the N-terminus of a polypeptide.</text>
        <dbReference type="EC" id="3.4.19.1"/>
    </reaction>
</comment>
<dbReference type="SUPFAM" id="SSF53474">
    <property type="entry name" value="alpha/beta-Hydrolases"/>
    <property type="match status" value="1"/>
</dbReference>
<accession>A0A4Q2DD38</accession>
<dbReference type="Gene3D" id="3.40.50.1820">
    <property type="entry name" value="alpha/beta hydrolase"/>
    <property type="match status" value="1"/>
</dbReference>
<keyword evidence="6" id="KW-0963">Cytoplasm</keyword>
<dbReference type="Pfam" id="PF19283">
    <property type="entry name" value="APEH_N"/>
    <property type="match status" value="1"/>
</dbReference>
<dbReference type="Pfam" id="PF00326">
    <property type="entry name" value="Peptidase_S9"/>
    <property type="match status" value="1"/>
</dbReference>
<evidence type="ECO:0000259" key="10">
    <source>
        <dbReference type="Pfam" id="PF19283"/>
    </source>
</evidence>
<dbReference type="SUPFAM" id="SSF56112">
    <property type="entry name" value="Protein kinase-like (PK-like)"/>
    <property type="match status" value="1"/>
</dbReference>
<comment type="subunit">
    <text evidence="4">Homotetramer.</text>
</comment>
<reference evidence="11 12" key="1">
    <citation type="submission" date="2019-01" db="EMBL/GenBank/DDBJ databases">
        <title>Draft genome sequence of Psathyrella aberdarensis IHI B618.</title>
        <authorList>
            <person name="Buettner E."/>
            <person name="Kellner H."/>
        </authorList>
    </citation>
    <scope>NUCLEOTIDE SEQUENCE [LARGE SCALE GENOMIC DNA]</scope>
    <source>
        <strain evidence="11 12">IHI B618</strain>
    </source>
</reference>
<dbReference type="EMBL" id="SDEE01000443">
    <property type="protein sequence ID" value="RXW16385.1"/>
    <property type="molecule type" value="Genomic_DNA"/>
</dbReference>
<gene>
    <name evidence="11" type="ORF">EST38_g9473</name>
</gene>
<organism evidence="11 12">
    <name type="scientific">Candolleomyces aberdarensis</name>
    <dbReference type="NCBI Taxonomy" id="2316362"/>
    <lineage>
        <taxon>Eukaryota</taxon>
        <taxon>Fungi</taxon>
        <taxon>Dikarya</taxon>
        <taxon>Basidiomycota</taxon>
        <taxon>Agaricomycotina</taxon>
        <taxon>Agaricomycetes</taxon>
        <taxon>Agaricomycetidae</taxon>
        <taxon>Agaricales</taxon>
        <taxon>Agaricineae</taxon>
        <taxon>Psathyrellaceae</taxon>
        <taxon>Candolleomyces</taxon>
    </lineage>
</organism>
<keyword evidence="7" id="KW-0378">Hydrolase</keyword>
<evidence type="ECO:0000256" key="7">
    <source>
        <dbReference type="ARBA" id="ARBA00022801"/>
    </source>
</evidence>
<evidence type="ECO:0000313" key="11">
    <source>
        <dbReference type="EMBL" id="RXW16385.1"/>
    </source>
</evidence>
<feature type="domain" description="Acylamino-acid-releasing enzyme N-terminal" evidence="10">
    <location>
        <begin position="468"/>
        <end position="815"/>
    </location>
</feature>
<dbReference type="InterPro" id="IPR045550">
    <property type="entry name" value="AARE_N"/>
</dbReference>
<evidence type="ECO:0000256" key="2">
    <source>
        <dbReference type="ARBA" id="ARBA00004496"/>
    </source>
</evidence>
<dbReference type="InterPro" id="IPR011009">
    <property type="entry name" value="Kinase-like_dom_sf"/>
</dbReference>
<keyword evidence="12" id="KW-1185">Reference proteome</keyword>
<dbReference type="GO" id="GO:0006508">
    <property type="term" value="P:proteolysis"/>
    <property type="evidence" value="ECO:0007669"/>
    <property type="project" value="InterPro"/>
</dbReference>
<evidence type="ECO:0000256" key="4">
    <source>
        <dbReference type="ARBA" id="ARBA00011881"/>
    </source>
</evidence>
<dbReference type="GO" id="GO:0008242">
    <property type="term" value="F:omega peptidase activity"/>
    <property type="evidence" value="ECO:0007669"/>
    <property type="project" value="UniProtKB-EC"/>
</dbReference>
<evidence type="ECO:0000259" key="9">
    <source>
        <dbReference type="Pfam" id="PF00326"/>
    </source>
</evidence>
<dbReference type="Proteomes" id="UP000290288">
    <property type="component" value="Unassembled WGS sequence"/>
</dbReference>
<sequence length="1068" mass="117816">MREEPARSDATPALAKCEFDISTLVTVTREPLQVPQSLLEMTMPDKGYRIRTRCRIAGMFDTREERLHYHVQNMADWLGTVLLEWVGLKPPRFRIKVIPEILAGGERTLLCTLVERDVPSSSLGIVDDSEGRTQTYIGSIVVESPFITEGCRSLSVDGGIESAKGTDIDLQGRKCHEYRLQPFFKDDLNPRFKGLLISANTCLDDTPIDTEPDIIMDPARWLLFYESLLDFLILGMTQHSLNFRNCLEAKFTEVALHNDFARFLEEAEEFFASGIIDPYTHSSLGGVLLPVSGFIGSVARSLVKYLLPFLFSFRPHPNFSVLTVDTHSTHAPRYLHLELHPGQLLFGSEALIFIYEAQGIVVKTFIDPNQCQNELSVYSVFSGQQGFPTLLAHGRSPPFILITYVGVSPPELSPVQLAFMRDNIIAPMHAAGWHHHDLAERNVVVDMFRNVTLIDFQLASQDCVGARYSPSGRKRVVLREVKNDSGTKRFVEIWEGEALKFNVNVSDKHGAFYPDEFLGSLSFSHEETSVVYTAERVVEKSDEDPYAKFRFKPDLGEGLSGKRRPTAFIINWDQSHARVSRIATPDNLYLGQCIFSPSSALTLFATAYELQPDWRLLGIKFCFNRPSGIWRINLSPAENPSEWQCKLKKLTAPEISCRSPRTVGNDLLWLSEASGGAHAKTSMLYFAPNSDSDNLTDSSALIDVVEQPRSDGFPGLYPAANLPSSLLLSINSDSPTHIALHTHYGSRTVVILVSFKGEITVLDPGDTYSWAVLATDGKSRIVCSRTTPAVPYEVVVADIRDVKNVSWKVVDQPTIDEDVATALASIQTQIIKIPGREPTETILIQSSCTSGVPPCVLMPHGGPHAAITTAFNPANTALVLEGYTLSLLNYTGSLGFGEASIQALLGNCGRVDVDDCMASVEHLIKLGIAEDGPGKLFVMGGSHGGFLTAHLIGQFPDKFTAASMRNPVISGGDTTTTDIPDWYYSEFGCPYPIQSSSQGSSTSTTVTSKSHLPPLMDSQTFKKLQAASPIAYVDAVKTPTQLFIGLSDRRVSPSHGIEYYHALKARFQ</sequence>
<evidence type="ECO:0000256" key="6">
    <source>
        <dbReference type="ARBA" id="ARBA00022490"/>
    </source>
</evidence>
<protein>
    <recommendedName>
        <fullName evidence="5">acylaminoacyl-peptidase</fullName>
        <ecNumber evidence="5">3.4.19.1</ecNumber>
    </recommendedName>
    <alternativeName>
        <fullName evidence="8">Dipeptidyl-peptidase V</fullName>
    </alternativeName>
</protein>
<dbReference type="GO" id="GO:0004252">
    <property type="term" value="F:serine-type endopeptidase activity"/>
    <property type="evidence" value="ECO:0007669"/>
    <property type="project" value="TreeGrafter"/>
</dbReference>
<dbReference type="InterPro" id="IPR029058">
    <property type="entry name" value="AB_hydrolase_fold"/>
</dbReference>
<comment type="similarity">
    <text evidence="3">Belongs to the peptidase S9C family.</text>
</comment>